<reference evidence="1" key="1">
    <citation type="journal article" date="2019" name="Environ. Microbiol.">
        <title>Fungal ecological strategies reflected in gene transcription - a case study of two litter decomposers.</title>
        <authorList>
            <person name="Barbi F."/>
            <person name="Kohler A."/>
            <person name="Barry K."/>
            <person name="Baskaran P."/>
            <person name="Daum C."/>
            <person name="Fauchery L."/>
            <person name="Ihrmark K."/>
            <person name="Kuo A."/>
            <person name="LaButti K."/>
            <person name="Lipzen A."/>
            <person name="Morin E."/>
            <person name="Grigoriev I.V."/>
            <person name="Henrissat B."/>
            <person name="Lindahl B."/>
            <person name="Martin F."/>
        </authorList>
    </citation>
    <scope>NUCLEOTIDE SEQUENCE</scope>
    <source>
        <strain evidence="1">JB14</strain>
    </source>
</reference>
<protein>
    <submittedName>
        <fullName evidence="1">Uncharacterized protein</fullName>
    </submittedName>
</protein>
<gene>
    <name evidence="1" type="ORF">BT96DRAFT_837596</name>
</gene>
<organism evidence="1 2">
    <name type="scientific">Gymnopus androsaceus JB14</name>
    <dbReference type="NCBI Taxonomy" id="1447944"/>
    <lineage>
        <taxon>Eukaryota</taxon>
        <taxon>Fungi</taxon>
        <taxon>Dikarya</taxon>
        <taxon>Basidiomycota</taxon>
        <taxon>Agaricomycotina</taxon>
        <taxon>Agaricomycetes</taxon>
        <taxon>Agaricomycetidae</taxon>
        <taxon>Agaricales</taxon>
        <taxon>Marasmiineae</taxon>
        <taxon>Omphalotaceae</taxon>
        <taxon>Gymnopus</taxon>
    </lineage>
</organism>
<dbReference type="AlphaFoldDB" id="A0A6A4GNW8"/>
<evidence type="ECO:0000313" key="2">
    <source>
        <dbReference type="Proteomes" id="UP000799118"/>
    </source>
</evidence>
<sequence length="127" mass="14266">PPQNHQIAAAICRMKPHKATRPGMIPNILFLKANQFLVPHLGPLYRATFTLKYYPIDWALNQTIITQKPGKTNYKLLGSSRSIVLSSGHGCLLCSTVADDVVKQAKLTIWRQARKKHHRLPSPICIC</sequence>
<feature type="non-terminal residue" evidence="1">
    <location>
        <position position="1"/>
    </location>
</feature>
<accession>A0A6A4GNW8</accession>
<dbReference type="Proteomes" id="UP000799118">
    <property type="component" value="Unassembled WGS sequence"/>
</dbReference>
<dbReference type="OrthoDB" id="412006at2759"/>
<name>A0A6A4GNW8_9AGAR</name>
<keyword evidence="2" id="KW-1185">Reference proteome</keyword>
<dbReference type="EMBL" id="ML769798">
    <property type="protein sequence ID" value="KAE9387479.1"/>
    <property type="molecule type" value="Genomic_DNA"/>
</dbReference>
<evidence type="ECO:0000313" key="1">
    <source>
        <dbReference type="EMBL" id="KAE9387479.1"/>
    </source>
</evidence>
<proteinExistence type="predicted"/>